<organism evidence="2 4">
    <name type="scientific">Chitinophaga sancti</name>
    <dbReference type="NCBI Taxonomy" id="1004"/>
    <lineage>
        <taxon>Bacteria</taxon>
        <taxon>Pseudomonadati</taxon>
        <taxon>Bacteroidota</taxon>
        <taxon>Chitinophagia</taxon>
        <taxon>Chitinophagales</taxon>
        <taxon>Chitinophagaceae</taxon>
        <taxon>Chitinophaga</taxon>
    </lineage>
</organism>
<evidence type="ECO:0000256" key="1">
    <source>
        <dbReference type="SAM" id="Phobius"/>
    </source>
</evidence>
<dbReference type="OrthoDB" id="582955at2"/>
<keyword evidence="5" id="KW-1185">Reference proteome</keyword>
<dbReference type="Proteomes" id="UP001326715">
    <property type="component" value="Chromosome"/>
</dbReference>
<feature type="transmembrane region" description="Helical" evidence="1">
    <location>
        <begin position="133"/>
        <end position="153"/>
    </location>
</feature>
<protein>
    <recommendedName>
        <fullName evidence="6">DUF1772 domain-containing protein</fullName>
    </recommendedName>
</protein>
<dbReference type="EMBL" id="CP140154">
    <property type="protein sequence ID" value="WQG89784.1"/>
    <property type="molecule type" value="Genomic_DNA"/>
</dbReference>
<dbReference type="RefSeq" id="WP_072357007.1">
    <property type="nucleotide sequence ID" value="NZ_CBHWAX010000028.1"/>
</dbReference>
<keyword evidence="1" id="KW-1133">Transmembrane helix</keyword>
<proteinExistence type="predicted"/>
<dbReference type="STRING" id="1004.SAMN05661012_00491"/>
<dbReference type="EMBL" id="FPIZ01000001">
    <property type="protein sequence ID" value="SFW18841.1"/>
    <property type="molecule type" value="Genomic_DNA"/>
</dbReference>
<dbReference type="Proteomes" id="UP000183788">
    <property type="component" value="Unassembled WGS sequence"/>
</dbReference>
<sequence length="155" mass="16688">MHISQLLLIIANVSTGVIYGTDMFHAIVVKKAASLSKDSSIADLIGHTHLLADKRMPGFGITALLCTTICIVLNFSNLYATCLSGAALLMLLSHLYLYMTIAKPVNKVMADGVVNNIVPVNIRALQNRWDSVIGYRAALLTFAMLLLSLATIVGD</sequence>
<reference evidence="2 4" key="1">
    <citation type="submission" date="2016-11" db="EMBL/GenBank/DDBJ databases">
        <authorList>
            <person name="Jaros S."/>
            <person name="Januszkiewicz K."/>
            <person name="Wedrychowicz H."/>
        </authorList>
    </citation>
    <scope>NUCLEOTIDE SEQUENCE [LARGE SCALE GENOMIC DNA]</scope>
    <source>
        <strain evidence="2 4">DSM 784</strain>
    </source>
</reference>
<dbReference type="AlphaFoldDB" id="A0A1K1M6Z1"/>
<keyword evidence="1" id="KW-0472">Membrane</keyword>
<name>A0A1K1M6Z1_9BACT</name>
<feature type="transmembrane region" description="Helical" evidence="1">
    <location>
        <begin position="58"/>
        <end position="77"/>
    </location>
</feature>
<gene>
    <name evidence="2" type="ORF">SAMN05661012_00491</name>
    <name evidence="3" type="ORF">SR876_33165</name>
</gene>
<evidence type="ECO:0000313" key="2">
    <source>
        <dbReference type="EMBL" id="SFW18841.1"/>
    </source>
</evidence>
<evidence type="ECO:0000313" key="4">
    <source>
        <dbReference type="Proteomes" id="UP000183788"/>
    </source>
</evidence>
<evidence type="ECO:0000313" key="3">
    <source>
        <dbReference type="EMBL" id="WQG89784.1"/>
    </source>
</evidence>
<feature type="transmembrane region" description="Helical" evidence="1">
    <location>
        <begin position="83"/>
        <end position="101"/>
    </location>
</feature>
<feature type="transmembrane region" description="Helical" evidence="1">
    <location>
        <begin position="6"/>
        <end position="29"/>
    </location>
</feature>
<keyword evidence="1" id="KW-0812">Transmembrane</keyword>
<accession>A0A1K1M6Z1</accession>
<evidence type="ECO:0008006" key="6">
    <source>
        <dbReference type="Google" id="ProtNLM"/>
    </source>
</evidence>
<reference evidence="3 5" key="2">
    <citation type="submission" date="2023-11" db="EMBL/GenBank/DDBJ databases">
        <title>MicrobeMod: A computational toolkit for identifying prokaryotic methylation and restriction-modification with nanopore sequencing.</title>
        <authorList>
            <person name="Crits-Christoph A."/>
            <person name="Kang S.C."/>
            <person name="Lee H."/>
            <person name="Ostrov N."/>
        </authorList>
    </citation>
    <scope>NUCLEOTIDE SEQUENCE [LARGE SCALE GENOMIC DNA]</scope>
    <source>
        <strain evidence="3 5">ATCC 23090</strain>
    </source>
</reference>
<evidence type="ECO:0000313" key="5">
    <source>
        <dbReference type="Proteomes" id="UP001326715"/>
    </source>
</evidence>